<feature type="transmembrane region" description="Helical" evidence="1">
    <location>
        <begin position="136"/>
        <end position="155"/>
    </location>
</feature>
<keyword evidence="3" id="KW-1185">Reference proteome</keyword>
<comment type="caution">
    <text evidence="2">The sequence shown here is derived from an EMBL/GenBank/DDBJ whole genome shotgun (WGS) entry which is preliminary data.</text>
</comment>
<dbReference type="EMBL" id="BAABKC010000002">
    <property type="protein sequence ID" value="GAA5041931.1"/>
    <property type="molecule type" value="Genomic_DNA"/>
</dbReference>
<accession>A0ABP9JT17</accession>
<name>A0ABP9JT17_9ACTN</name>
<evidence type="ECO:0000313" key="2">
    <source>
        <dbReference type="EMBL" id="GAA5041931.1"/>
    </source>
</evidence>
<keyword evidence="1" id="KW-1133">Transmembrane helix</keyword>
<evidence type="ECO:0000313" key="3">
    <source>
        <dbReference type="Proteomes" id="UP001500124"/>
    </source>
</evidence>
<organism evidence="2 3">
    <name type="scientific">Streptomyces similanensis</name>
    <dbReference type="NCBI Taxonomy" id="1274988"/>
    <lineage>
        <taxon>Bacteria</taxon>
        <taxon>Bacillati</taxon>
        <taxon>Actinomycetota</taxon>
        <taxon>Actinomycetes</taxon>
        <taxon>Kitasatosporales</taxon>
        <taxon>Streptomycetaceae</taxon>
        <taxon>Streptomyces</taxon>
    </lineage>
</organism>
<gene>
    <name evidence="2" type="ORF">GCM10023336_02520</name>
</gene>
<sequence>MHALRRRLAGSLIAQAALLFPLAVGIAALFRRHEHPLVWVINGAFYTAVGMAAAAVQRRRYSRKAGVEPGRVADLNHKIRHREVPRDPEERTVMRRLVDAELEQMRRSKRWVPYSMGLLGLVAVGLLALGVATGSLTFPLVFAAAVIAFVCWMFWMRRRSMDRLHHMEAALGGRNEEVPASHV</sequence>
<dbReference type="RefSeq" id="WP_345666619.1">
    <property type="nucleotide sequence ID" value="NZ_BAABKC010000002.1"/>
</dbReference>
<keyword evidence="1" id="KW-0472">Membrane</keyword>
<reference evidence="3" key="1">
    <citation type="journal article" date="2019" name="Int. J. Syst. Evol. Microbiol.">
        <title>The Global Catalogue of Microorganisms (GCM) 10K type strain sequencing project: providing services to taxonomists for standard genome sequencing and annotation.</title>
        <authorList>
            <consortium name="The Broad Institute Genomics Platform"/>
            <consortium name="The Broad Institute Genome Sequencing Center for Infectious Disease"/>
            <person name="Wu L."/>
            <person name="Ma J."/>
        </authorList>
    </citation>
    <scope>NUCLEOTIDE SEQUENCE [LARGE SCALE GENOMIC DNA]</scope>
    <source>
        <strain evidence="3">JCM 18410</strain>
    </source>
</reference>
<protein>
    <submittedName>
        <fullName evidence="2">Uncharacterized protein</fullName>
    </submittedName>
</protein>
<dbReference type="Proteomes" id="UP001500124">
    <property type="component" value="Unassembled WGS sequence"/>
</dbReference>
<proteinExistence type="predicted"/>
<feature type="transmembrane region" description="Helical" evidence="1">
    <location>
        <begin position="111"/>
        <end position="130"/>
    </location>
</feature>
<evidence type="ECO:0000256" key="1">
    <source>
        <dbReference type="SAM" id="Phobius"/>
    </source>
</evidence>
<feature type="transmembrane region" description="Helical" evidence="1">
    <location>
        <begin position="37"/>
        <end position="56"/>
    </location>
</feature>
<keyword evidence="1" id="KW-0812">Transmembrane</keyword>